<protein>
    <submittedName>
        <fullName evidence="1">HAD family phosphatase</fullName>
    </submittedName>
</protein>
<sequence length="286" mass="30485">MIRCIASDMDGTLLTAGQEITPETKEAIFKAQQLGVEFVVATGRSYQEARFVLEEAGVSCPMICVNGAEVRDADGAVVSTSALGTEEARDIAARLAANGVYFELYTNKGTYTDSYAKALEIITNIVLSANPGTEFEKAAAVAEERFRKGLIEKVGDYQEVFGDPDTKILKLLAFSLESDKLDAAKTDLEGIQDIAISSSGADNLEITAIGAQKGLALKKFVEGKGISLQETMALGDNYNDVSMFERVGVSVAMENAPGEIKELCSRITETNEESGVAKAIVEALGL</sequence>
<gene>
    <name evidence="1" type="ORF">D1B31_11995</name>
</gene>
<dbReference type="InterPro" id="IPR036412">
    <property type="entry name" value="HAD-like_sf"/>
</dbReference>
<dbReference type="GO" id="GO:0000287">
    <property type="term" value="F:magnesium ion binding"/>
    <property type="evidence" value="ECO:0007669"/>
    <property type="project" value="TreeGrafter"/>
</dbReference>
<dbReference type="NCBIfam" id="TIGR01484">
    <property type="entry name" value="HAD-SF-IIB"/>
    <property type="match status" value="1"/>
</dbReference>
<dbReference type="AlphaFoldDB" id="A0A417YT92"/>
<dbReference type="GO" id="GO:0016791">
    <property type="term" value="F:phosphatase activity"/>
    <property type="evidence" value="ECO:0007669"/>
    <property type="project" value="TreeGrafter"/>
</dbReference>
<dbReference type="SFLD" id="SFLDG01140">
    <property type="entry name" value="C2.B:_Phosphomannomutase_and_P"/>
    <property type="match status" value="1"/>
</dbReference>
<dbReference type="SUPFAM" id="SSF56784">
    <property type="entry name" value="HAD-like"/>
    <property type="match status" value="1"/>
</dbReference>
<evidence type="ECO:0000313" key="1">
    <source>
        <dbReference type="EMBL" id="RHW40271.1"/>
    </source>
</evidence>
<dbReference type="PANTHER" id="PTHR10000">
    <property type="entry name" value="PHOSPHOSERINE PHOSPHATASE"/>
    <property type="match status" value="1"/>
</dbReference>
<dbReference type="SFLD" id="SFLDS00003">
    <property type="entry name" value="Haloacid_Dehalogenase"/>
    <property type="match status" value="1"/>
</dbReference>
<dbReference type="InterPro" id="IPR000150">
    <property type="entry name" value="Cof"/>
</dbReference>
<dbReference type="InterPro" id="IPR023214">
    <property type="entry name" value="HAD_sf"/>
</dbReference>
<dbReference type="Gene3D" id="3.30.1240.10">
    <property type="match status" value="1"/>
</dbReference>
<dbReference type="PANTHER" id="PTHR10000:SF55">
    <property type="entry name" value="5-AMINO-6-(5-PHOSPHO-D-RIBITYLAMINO)URACIL PHOSPHATASE YCSE"/>
    <property type="match status" value="1"/>
</dbReference>
<dbReference type="GO" id="GO:0005829">
    <property type="term" value="C:cytosol"/>
    <property type="evidence" value="ECO:0007669"/>
    <property type="project" value="TreeGrafter"/>
</dbReference>
<dbReference type="Gene3D" id="3.40.50.1000">
    <property type="entry name" value="HAD superfamily/HAD-like"/>
    <property type="match status" value="1"/>
</dbReference>
<dbReference type="OrthoDB" id="9806027at2"/>
<organism evidence="1 2">
    <name type="scientific">Neobacillus notoginsengisoli</name>
    <dbReference type="NCBI Taxonomy" id="1578198"/>
    <lineage>
        <taxon>Bacteria</taxon>
        <taxon>Bacillati</taxon>
        <taxon>Bacillota</taxon>
        <taxon>Bacilli</taxon>
        <taxon>Bacillales</taxon>
        <taxon>Bacillaceae</taxon>
        <taxon>Neobacillus</taxon>
    </lineage>
</organism>
<dbReference type="CDD" id="cd07516">
    <property type="entry name" value="HAD_Pase"/>
    <property type="match status" value="1"/>
</dbReference>
<name>A0A417YT92_9BACI</name>
<accession>A0A417YT92</accession>
<dbReference type="Proteomes" id="UP000284416">
    <property type="component" value="Unassembled WGS sequence"/>
</dbReference>
<reference evidence="1 2" key="1">
    <citation type="journal article" date="2017" name="Int. J. Syst. Evol. Microbiol.">
        <title>Bacillus notoginsengisoli sp. nov., a novel bacterium isolated from the rhizosphere of Panax notoginseng.</title>
        <authorList>
            <person name="Zhang M.Y."/>
            <person name="Cheng J."/>
            <person name="Cai Y."/>
            <person name="Zhang T.Y."/>
            <person name="Wu Y.Y."/>
            <person name="Manikprabhu D."/>
            <person name="Li W.J."/>
            <person name="Zhang Y.X."/>
        </authorList>
    </citation>
    <scope>NUCLEOTIDE SEQUENCE [LARGE SCALE GENOMIC DNA]</scope>
    <source>
        <strain evidence="1 2">JCM 30743</strain>
    </source>
</reference>
<dbReference type="NCBIfam" id="TIGR00099">
    <property type="entry name" value="Cof-subfamily"/>
    <property type="match status" value="1"/>
</dbReference>
<proteinExistence type="predicted"/>
<dbReference type="RefSeq" id="WP_118921033.1">
    <property type="nucleotide sequence ID" value="NZ_QWEG01000007.1"/>
</dbReference>
<comment type="caution">
    <text evidence="1">The sequence shown here is derived from an EMBL/GenBank/DDBJ whole genome shotgun (WGS) entry which is preliminary data.</text>
</comment>
<dbReference type="Pfam" id="PF08282">
    <property type="entry name" value="Hydrolase_3"/>
    <property type="match status" value="1"/>
</dbReference>
<dbReference type="EMBL" id="QWEG01000007">
    <property type="protein sequence ID" value="RHW40271.1"/>
    <property type="molecule type" value="Genomic_DNA"/>
</dbReference>
<dbReference type="InterPro" id="IPR006379">
    <property type="entry name" value="HAD-SF_hydro_IIB"/>
</dbReference>
<keyword evidence="2" id="KW-1185">Reference proteome</keyword>
<evidence type="ECO:0000313" key="2">
    <source>
        <dbReference type="Proteomes" id="UP000284416"/>
    </source>
</evidence>
<dbReference type="PROSITE" id="PS01229">
    <property type="entry name" value="COF_2"/>
    <property type="match status" value="1"/>
</dbReference>